<dbReference type="GeneID" id="77944206"/>
<evidence type="ECO:0008006" key="4">
    <source>
        <dbReference type="Google" id="ProtNLM"/>
    </source>
</evidence>
<evidence type="ECO:0000313" key="2">
    <source>
        <dbReference type="EMBL" id="AZS06566.1"/>
    </source>
</evidence>
<dbReference type="Pfam" id="PF16083">
    <property type="entry name" value="Phage_holin_3_3"/>
    <property type="match status" value="1"/>
</dbReference>
<keyword evidence="1" id="KW-0472">Membrane</keyword>
<feature type="transmembrane region" description="Helical" evidence="1">
    <location>
        <begin position="12"/>
        <end position="32"/>
    </location>
</feature>
<evidence type="ECO:0000313" key="3">
    <source>
        <dbReference type="Proteomes" id="UP000286786"/>
    </source>
</evidence>
<accession>A0A3S9U8C7</accession>
<protein>
    <recommendedName>
        <fullName evidence="4">Holin</fullName>
    </recommendedName>
</protein>
<sequence>MGTNFVLKVIEALYQYAPFIVMAMWGGTVNYISKLRSGNDKFSLAVLVGEWSTSGFAGLLAGVLCVRMELSWEASMFVVGMAGHASARTLFLMQKIYEKWLSNHDVGSKK</sequence>
<keyword evidence="3" id="KW-1185">Reference proteome</keyword>
<dbReference type="EMBL" id="MK203850">
    <property type="protein sequence ID" value="AZS06566.1"/>
    <property type="molecule type" value="Genomic_DNA"/>
</dbReference>
<proteinExistence type="predicted"/>
<feature type="transmembrane region" description="Helical" evidence="1">
    <location>
        <begin position="44"/>
        <end position="64"/>
    </location>
</feature>
<keyword evidence="1" id="KW-0812">Transmembrane</keyword>
<dbReference type="RefSeq" id="YP_010668065.1">
    <property type="nucleotide sequence ID" value="NC_070953.1"/>
</dbReference>
<keyword evidence="1" id="KW-1133">Transmembrane helix</keyword>
<evidence type="ECO:0000256" key="1">
    <source>
        <dbReference type="SAM" id="Phobius"/>
    </source>
</evidence>
<name>A0A3S9U8C7_9CAUD</name>
<organism evidence="2 3">
    <name type="scientific">Alteromonas phage ZP6</name>
    <dbReference type="NCBI Taxonomy" id="2492447"/>
    <lineage>
        <taxon>Viruses</taxon>
        <taxon>Duplodnaviria</taxon>
        <taxon>Heunggongvirae</taxon>
        <taxon>Uroviricota</taxon>
        <taxon>Caudoviricetes</taxon>
        <taxon>Mareflavirus</taxon>
        <taxon>Mareflavirus ZP6</taxon>
    </lineage>
</organism>
<dbReference type="KEGG" id="vg:77944206"/>
<reference evidence="2 3" key="1">
    <citation type="submission" date="2018-11" db="EMBL/GenBank/DDBJ databases">
        <title>Isolation and Complete Genome Sequence of a Novel Alteromonas Phage ZP6.</title>
        <authorList>
            <person name="Han J."/>
        </authorList>
    </citation>
    <scope>NUCLEOTIDE SEQUENCE [LARGE SCALE GENOMIC DNA]</scope>
</reference>
<dbReference type="Proteomes" id="UP000286786">
    <property type="component" value="Genome"/>
</dbReference>
<dbReference type="InterPro" id="IPR032126">
    <property type="entry name" value="LydA_holin"/>
</dbReference>